<comment type="caution">
    <text evidence="1">The sequence shown here is derived from an EMBL/GenBank/DDBJ whole genome shotgun (WGS) entry which is preliminary data.</text>
</comment>
<dbReference type="OrthoDB" id="4144at2157"/>
<dbReference type="InterPro" id="IPR012340">
    <property type="entry name" value="NA-bd_OB-fold"/>
</dbReference>
<gene>
    <name evidence="1" type="ORF">DP106_06000</name>
</gene>
<protein>
    <recommendedName>
        <fullName evidence="3">DUF171 family protein</fullName>
    </recommendedName>
</protein>
<dbReference type="PANTHER" id="PTHR12150">
    <property type="entry name" value="CLASS IV SAM-BINDING METHYLTRANSFERASE-RELATED"/>
    <property type="match status" value="1"/>
</dbReference>
<dbReference type="InterPro" id="IPR029026">
    <property type="entry name" value="tRNA_m1G_MTases_N"/>
</dbReference>
<organism evidence="1 2">
    <name type="scientific">Halonotius pteroides</name>
    <dbReference type="NCBI Taxonomy" id="268735"/>
    <lineage>
        <taxon>Archaea</taxon>
        <taxon>Methanobacteriati</taxon>
        <taxon>Methanobacteriota</taxon>
        <taxon>Stenosarchaea group</taxon>
        <taxon>Halobacteria</taxon>
        <taxon>Halobacteriales</taxon>
        <taxon>Haloferacaceae</taxon>
        <taxon>Halonotius</taxon>
    </lineage>
</organism>
<evidence type="ECO:0000313" key="1">
    <source>
        <dbReference type="EMBL" id="RJX50447.1"/>
    </source>
</evidence>
<proteinExistence type="predicted"/>
<dbReference type="AlphaFoldDB" id="A0A3A6Q1F3"/>
<dbReference type="Gene3D" id="3.40.1280.10">
    <property type="match status" value="1"/>
</dbReference>
<dbReference type="EMBL" id="QMDW01000006">
    <property type="protein sequence ID" value="RJX50447.1"/>
    <property type="molecule type" value="Genomic_DNA"/>
</dbReference>
<dbReference type="Proteomes" id="UP000281564">
    <property type="component" value="Unassembled WGS sequence"/>
</dbReference>
<dbReference type="SUPFAM" id="SSF75217">
    <property type="entry name" value="alpha/beta knot"/>
    <property type="match status" value="1"/>
</dbReference>
<evidence type="ECO:0000313" key="2">
    <source>
        <dbReference type="Proteomes" id="UP000281564"/>
    </source>
</evidence>
<dbReference type="Gene3D" id="2.40.50.140">
    <property type="entry name" value="Nucleic acid-binding proteins"/>
    <property type="match status" value="1"/>
</dbReference>
<dbReference type="PANTHER" id="PTHR12150:SF13">
    <property type="entry name" value="METHYLTRANSFERASE C9ORF114-RELATED"/>
    <property type="match status" value="1"/>
</dbReference>
<evidence type="ECO:0008006" key="3">
    <source>
        <dbReference type="Google" id="ProtNLM"/>
    </source>
</evidence>
<reference evidence="1 2" key="1">
    <citation type="submission" date="2018-06" db="EMBL/GenBank/DDBJ databases">
        <title>Halonotius sp. F13-13 a new haloarchaeeon isolated from a solar saltern from Isla Cristina, Huelva, Spain.</title>
        <authorList>
            <person name="Duran-Viseras A."/>
            <person name="Sanchez-Porro C."/>
            <person name="Ventosa A."/>
        </authorList>
    </citation>
    <scope>NUCLEOTIDE SEQUENCE [LARGE SCALE GENOMIC DNA]</scope>
    <source>
        <strain evidence="1 2">CECT 7525</strain>
    </source>
</reference>
<dbReference type="RefSeq" id="WP_120084057.1">
    <property type="nucleotide sequence ID" value="NZ_QMDW01000006.1"/>
</dbReference>
<name>A0A3A6Q1F3_9EURY</name>
<keyword evidence="2" id="KW-1185">Reference proteome</keyword>
<accession>A0A3A6Q1F3</accession>
<sequence length="292" mass="31684">MDGLTLLIPSSVVREAEDKREATRKLGYVARAAAVFRADRLRVFPDRDGERRWGEAFVRIVLQYAATPPQLKDEVWGKRDELQFAGVLPPLRVSSQTTADSSESAVNQGIVTEVGSEGRVRVTCGLQHPISLTVPPSMATPAEGERVTVRISSREPVRARLVDEPTPGFDVATVNLSAVLADAAGRRIATSRHGQQLSITRLAEFRPDYRDGLTVAFGAPGRGLPEILGIPPEAISAADAAGDAKPYGLDDDHVDSNRGFDRWLNTIPRQGSETVRTEEAMFATLACLTLTE</sequence>
<dbReference type="InterPro" id="IPR029028">
    <property type="entry name" value="Alpha/beta_knot_MTases"/>
</dbReference>
<dbReference type="InterPro" id="IPR003750">
    <property type="entry name" value="Put_MeTrfase-C9orf114-like"/>
</dbReference>
<dbReference type="Pfam" id="PF02598">
    <property type="entry name" value="Methyltrn_RNA_3"/>
    <property type="match status" value="1"/>
</dbReference>